<evidence type="ECO:0000313" key="3">
    <source>
        <dbReference type="EMBL" id="RXN85154.1"/>
    </source>
</evidence>
<name>A0A4Q1HG75_9BURK</name>
<proteinExistence type="predicted"/>
<dbReference type="Pfam" id="PF10129">
    <property type="entry name" value="OpgC_C"/>
    <property type="match status" value="1"/>
</dbReference>
<keyword evidence="3" id="KW-0012">Acyltransferase</keyword>
<feature type="transmembrane region" description="Helical" evidence="2">
    <location>
        <begin position="60"/>
        <end position="81"/>
    </location>
</feature>
<keyword evidence="3" id="KW-0808">Transferase</keyword>
<feature type="transmembrane region" description="Helical" evidence="2">
    <location>
        <begin position="102"/>
        <end position="126"/>
    </location>
</feature>
<dbReference type="PANTHER" id="PTHR38592:SF3">
    <property type="entry name" value="BLL4819 PROTEIN"/>
    <property type="match status" value="1"/>
</dbReference>
<feature type="transmembrane region" description="Helical" evidence="2">
    <location>
        <begin position="187"/>
        <end position="209"/>
    </location>
</feature>
<protein>
    <submittedName>
        <fullName evidence="3">Acyltransferase</fullName>
    </submittedName>
</protein>
<reference evidence="3 4" key="1">
    <citation type="journal article" date="2017" name="Int. J. Syst. Evol. Microbiol.">
        <title>Achromobacter aloeverae sp. nov., isolated from the root of Aloe vera (L.) Burm.f.</title>
        <authorList>
            <person name="Kuncharoen N."/>
            <person name="Muramatsu Y."/>
            <person name="Shibata C."/>
            <person name="Kamakura Y."/>
            <person name="Nakagawa Y."/>
            <person name="Tanasupawat S."/>
        </authorList>
    </citation>
    <scope>NUCLEOTIDE SEQUENCE [LARGE SCALE GENOMIC DNA]</scope>
    <source>
        <strain evidence="3 4">AVA-1</strain>
    </source>
</reference>
<gene>
    <name evidence="3" type="ORF">C7R54_21860</name>
</gene>
<dbReference type="InterPro" id="IPR014550">
    <property type="entry name" value="UCP028704_OpgC"/>
</dbReference>
<feature type="transmembrane region" description="Helical" evidence="2">
    <location>
        <begin position="259"/>
        <end position="277"/>
    </location>
</feature>
<feature type="transmembrane region" description="Helical" evidence="2">
    <location>
        <begin position="297"/>
        <end position="316"/>
    </location>
</feature>
<keyword evidence="2" id="KW-0812">Transmembrane</keyword>
<dbReference type="GO" id="GO:0016746">
    <property type="term" value="F:acyltransferase activity"/>
    <property type="evidence" value="ECO:0007669"/>
    <property type="project" value="UniProtKB-KW"/>
</dbReference>
<feature type="compositionally biased region" description="Basic and acidic residues" evidence="1">
    <location>
        <begin position="419"/>
        <end position="429"/>
    </location>
</feature>
<feature type="region of interest" description="Disordered" evidence="1">
    <location>
        <begin position="403"/>
        <end position="429"/>
    </location>
</feature>
<dbReference type="Proteomes" id="UP000290849">
    <property type="component" value="Unassembled WGS sequence"/>
</dbReference>
<comment type="caution">
    <text evidence="3">The sequence shown here is derived from an EMBL/GenBank/DDBJ whole genome shotgun (WGS) entry which is preliminary data.</text>
</comment>
<dbReference type="PIRSF" id="PIRSF028704">
    <property type="entry name" value="UPC028704"/>
    <property type="match status" value="1"/>
</dbReference>
<feature type="transmembrane region" description="Helical" evidence="2">
    <location>
        <begin position="337"/>
        <end position="359"/>
    </location>
</feature>
<organism evidence="3 4">
    <name type="scientific">Achromobacter aloeverae</name>
    <dbReference type="NCBI Taxonomy" id="1750518"/>
    <lineage>
        <taxon>Bacteria</taxon>
        <taxon>Pseudomonadati</taxon>
        <taxon>Pseudomonadota</taxon>
        <taxon>Betaproteobacteria</taxon>
        <taxon>Burkholderiales</taxon>
        <taxon>Alcaligenaceae</taxon>
        <taxon>Achromobacter</taxon>
    </lineage>
</organism>
<dbReference type="EMBL" id="PYAL01000007">
    <property type="protein sequence ID" value="RXN85154.1"/>
    <property type="molecule type" value="Genomic_DNA"/>
</dbReference>
<dbReference type="OrthoDB" id="9775975at2"/>
<feature type="transmembrane region" description="Helical" evidence="2">
    <location>
        <begin position="229"/>
        <end position="247"/>
    </location>
</feature>
<sequence length="429" mass="46765">MAANPSPPAAPLHSGVRTPAAAKAGRPRMWELDAVRGLMLVLMLSTHLPTKFAIPASQPFGFVSAAEGFVMLSAYMAGLVYTRRYMRDGIAAMHKAFLRRALVVYACQAACLLFLFTLIAVLGLAIPQPDVQHLMWYYLQQPTTAFLSALALIYNPPLLDILPIYVMFMLISPWVLSIGLRHGWRAILAISGLLWFATQFGLSQSLYSWLVDLTGLPVPFSETGAFETFGWQLLWIFGLWLGSTHARVPPEQRRPFPRLLVLGAAVIAGTFLVWRHLTGQAPFPDGDPINFLWDKWHLGPMRLLNFFSLVILAMHYDGALKRYLPRLPFLETMGQSSLSVFCAHLVVVLLALCVVGVATPARSSWLDAALYIGSVTLLYGVAVIMRSGKAAATSRQQARPATVLAGAGPGGTAPGVRAAGERGANRGGR</sequence>
<dbReference type="AlphaFoldDB" id="A0A4Q1HG75"/>
<feature type="transmembrane region" description="Helical" evidence="2">
    <location>
        <begin position="365"/>
        <end position="385"/>
    </location>
</feature>
<accession>A0A4Q1HG75</accession>
<feature type="region of interest" description="Disordered" evidence="1">
    <location>
        <begin position="1"/>
        <end position="20"/>
    </location>
</feature>
<keyword evidence="4" id="KW-1185">Reference proteome</keyword>
<keyword evidence="2" id="KW-1133">Transmembrane helix</keyword>
<evidence type="ECO:0000256" key="1">
    <source>
        <dbReference type="SAM" id="MobiDB-lite"/>
    </source>
</evidence>
<keyword evidence="2" id="KW-0472">Membrane</keyword>
<feature type="transmembrane region" description="Helical" evidence="2">
    <location>
        <begin position="162"/>
        <end position="180"/>
    </location>
</feature>
<feature type="compositionally biased region" description="Pro residues" evidence="1">
    <location>
        <begin position="1"/>
        <end position="10"/>
    </location>
</feature>
<evidence type="ECO:0000313" key="4">
    <source>
        <dbReference type="Proteomes" id="UP000290849"/>
    </source>
</evidence>
<dbReference type="PANTHER" id="PTHR38592">
    <property type="entry name" value="BLL4819 PROTEIN"/>
    <property type="match status" value="1"/>
</dbReference>
<evidence type="ECO:0000256" key="2">
    <source>
        <dbReference type="SAM" id="Phobius"/>
    </source>
</evidence>